<keyword evidence="8" id="KW-0492">Microsome</keyword>
<dbReference type="InterPro" id="IPR002401">
    <property type="entry name" value="Cyt_P450_E_grp-I"/>
</dbReference>
<dbReference type="FunFam" id="1.10.630.10:FF:000238">
    <property type="entry name" value="Cytochrome P450 2A6"/>
    <property type="match status" value="1"/>
</dbReference>
<organism evidence="15 16">
    <name type="scientific">Mytilus coruscus</name>
    <name type="common">Sea mussel</name>
    <dbReference type="NCBI Taxonomy" id="42192"/>
    <lineage>
        <taxon>Eukaryota</taxon>
        <taxon>Metazoa</taxon>
        <taxon>Spiralia</taxon>
        <taxon>Lophotrochozoa</taxon>
        <taxon>Mollusca</taxon>
        <taxon>Bivalvia</taxon>
        <taxon>Autobranchia</taxon>
        <taxon>Pteriomorphia</taxon>
        <taxon>Mytilida</taxon>
        <taxon>Mytiloidea</taxon>
        <taxon>Mytilidae</taxon>
        <taxon>Mytilinae</taxon>
        <taxon>Mytilus</taxon>
    </lineage>
</organism>
<evidence type="ECO:0000256" key="2">
    <source>
        <dbReference type="ARBA" id="ARBA00004174"/>
    </source>
</evidence>
<dbReference type="GO" id="GO:0005789">
    <property type="term" value="C:endoplasmic reticulum membrane"/>
    <property type="evidence" value="ECO:0007669"/>
    <property type="project" value="UniProtKB-SubCell"/>
</dbReference>
<keyword evidence="12" id="KW-0472">Membrane</keyword>
<sequence>MTTMLNAFLEHMSVMESIMTLALAFSVSSFTIYCVYRQMVGSSTNLPGPRAWPILGNLVMISRAKDFYQLSKELQKKYGNVYRLQFGQLTVVFISGHKNISKFWIEDGDISTDRPDWMFCPRVITKQKGIIFANGHQYIELNKLIMQAQHGEFFQKNMELQLTQEINELCKCFSPDNAVDPLDHFRTSVLNVGSILTFGKRFQYSDAEFKTLHARILYVFKHGQSLGRKETFFSWLAFFTKSQVRKVIAEFDILHEYISQQLNDHKIEHNPKSPKDLLDFYLNLSEETRQDSALSETNMFQAIIDMFTGSYDSLTASLMIIVFYLLKYPDVQRKCREEIDRVCKGKSTVVLEDRDKLRYNVSTIREVLRIAKPLVLSIYRTNKRDMEVDGHTIPAKSVLLYDLNDPQVDPTLWENPHEFDPDRWTKPQTNGYLPFGIGERKCPGIPTAEMSMFLIMTNILHKFELIPEDVNNLSMEREWTGIVLLPQPFKMFMKPVEY</sequence>
<reference evidence="15 16" key="1">
    <citation type="submission" date="2020-06" db="EMBL/GenBank/DDBJ databases">
        <authorList>
            <person name="Li R."/>
            <person name="Bekaert M."/>
        </authorList>
    </citation>
    <scope>NUCLEOTIDE SEQUENCE [LARGE SCALE GENOMIC DNA]</scope>
    <source>
        <strain evidence="16">wild</strain>
    </source>
</reference>
<evidence type="ECO:0000256" key="5">
    <source>
        <dbReference type="ARBA" id="ARBA00022617"/>
    </source>
</evidence>
<dbReference type="PRINTS" id="PR00463">
    <property type="entry name" value="EP450I"/>
</dbReference>
<gene>
    <name evidence="15" type="ORF">MCOR_26787</name>
</gene>
<protein>
    <submittedName>
        <fullName evidence="15">Uncharacterized protein</fullName>
    </submittedName>
</protein>
<dbReference type="GO" id="GO:0016712">
    <property type="term" value="F:oxidoreductase activity, acting on paired donors, with incorporation or reduction of molecular oxygen, reduced flavin or flavoprotein as one donor, and incorporation of one atom of oxygen"/>
    <property type="evidence" value="ECO:0007669"/>
    <property type="project" value="TreeGrafter"/>
</dbReference>
<name>A0A6J8C9M3_MYTCO</name>
<dbReference type="GO" id="GO:0006082">
    <property type="term" value="P:organic acid metabolic process"/>
    <property type="evidence" value="ECO:0007669"/>
    <property type="project" value="TreeGrafter"/>
</dbReference>
<feature type="binding site" description="axial binding residue" evidence="13">
    <location>
        <position position="442"/>
    </location>
    <ligand>
        <name>heme</name>
        <dbReference type="ChEBI" id="CHEBI:30413"/>
    </ligand>
    <ligandPart>
        <name>Fe</name>
        <dbReference type="ChEBI" id="CHEBI:18248"/>
    </ligandPart>
</feature>
<dbReference type="AlphaFoldDB" id="A0A6J8C9M3"/>
<keyword evidence="6 13" id="KW-0479">Metal-binding</keyword>
<dbReference type="InterPro" id="IPR050182">
    <property type="entry name" value="Cytochrome_P450_fam2"/>
</dbReference>
<dbReference type="OrthoDB" id="1470350at2759"/>
<evidence type="ECO:0000256" key="13">
    <source>
        <dbReference type="PIRSR" id="PIRSR602401-1"/>
    </source>
</evidence>
<dbReference type="PROSITE" id="PS00086">
    <property type="entry name" value="CYTOCHROME_P450"/>
    <property type="match status" value="1"/>
</dbReference>
<keyword evidence="5 13" id="KW-0349">Heme</keyword>
<evidence type="ECO:0000256" key="12">
    <source>
        <dbReference type="ARBA" id="ARBA00023136"/>
    </source>
</evidence>
<evidence type="ECO:0000313" key="16">
    <source>
        <dbReference type="Proteomes" id="UP000507470"/>
    </source>
</evidence>
<evidence type="ECO:0000256" key="9">
    <source>
        <dbReference type="ARBA" id="ARBA00023002"/>
    </source>
</evidence>
<dbReference type="SUPFAM" id="SSF48264">
    <property type="entry name" value="Cytochrome P450"/>
    <property type="match status" value="1"/>
</dbReference>
<proteinExistence type="inferred from homology"/>
<evidence type="ECO:0000256" key="14">
    <source>
        <dbReference type="RuleBase" id="RU000461"/>
    </source>
</evidence>
<accession>A0A6J8C9M3</accession>
<dbReference type="GO" id="GO:0005506">
    <property type="term" value="F:iron ion binding"/>
    <property type="evidence" value="ECO:0007669"/>
    <property type="project" value="InterPro"/>
</dbReference>
<evidence type="ECO:0000256" key="1">
    <source>
        <dbReference type="ARBA" id="ARBA00001971"/>
    </source>
</evidence>
<dbReference type="EMBL" id="CACVKT020004829">
    <property type="protein sequence ID" value="CAC5391804.1"/>
    <property type="molecule type" value="Genomic_DNA"/>
</dbReference>
<evidence type="ECO:0000256" key="7">
    <source>
        <dbReference type="ARBA" id="ARBA00022824"/>
    </source>
</evidence>
<keyword evidence="11 14" id="KW-0503">Monooxygenase</keyword>
<comment type="subcellular location">
    <subcellularLocation>
        <location evidence="3">Endoplasmic reticulum membrane</location>
        <topology evidence="3">Peripheral membrane protein</topology>
    </subcellularLocation>
    <subcellularLocation>
        <location evidence="2">Microsome membrane</location>
        <topology evidence="2">Peripheral membrane protein</topology>
    </subcellularLocation>
</comment>
<dbReference type="InterPro" id="IPR036396">
    <property type="entry name" value="Cyt_P450_sf"/>
</dbReference>
<dbReference type="Gene3D" id="1.10.630.10">
    <property type="entry name" value="Cytochrome P450"/>
    <property type="match status" value="1"/>
</dbReference>
<keyword evidence="10 13" id="KW-0408">Iron</keyword>
<dbReference type="Proteomes" id="UP000507470">
    <property type="component" value="Unassembled WGS sequence"/>
</dbReference>
<dbReference type="GO" id="GO:0020037">
    <property type="term" value="F:heme binding"/>
    <property type="evidence" value="ECO:0007669"/>
    <property type="project" value="InterPro"/>
</dbReference>
<evidence type="ECO:0000256" key="11">
    <source>
        <dbReference type="ARBA" id="ARBA00023033"/>
    </source>
</evidence>
<dbReference type="GO" id="GO:0006805">
    <property type="term" value="P:xenobiotic metabolic process"/>
    <property type="evidence" value="ECO:0007669"/>
    <property type="project" value="TreeGrafter"/>
</dbReference>
<comment type="similarity">
    <text evidence="4 14">Belongs to the cytochrome P450 family.</text>
</comment>
<dbReference type="Pfam" id="PF00067">
    <property type="entry name" value="p450"/>
    <property type="match status" value="1"/>
</dbReference>
<dbReference type="PANTHER" id="PTHR24300:SF375">
    <property type="entry name" value="CYTOCHROME P450 FAMILY"/>
    <property type="match status" value="1"/>
</dbReference>
<keyword evidence="9 14" id="KW-0560">Oxidoreductase</keyword>
<dbReference type="InterPro" id="IPR001128">
    <property type="entry name" value="Cyt_P450"/>
</dbReference>
<keyword evidence="16" id="KW-1185">Reference proteome</keyword>
<comment type="cofactor">
    <cofactor evidence="1 13">
        <name>heme</name>
        <dbReference type="ChEBI" id="CHEBI:30413"/>
    </cofactor>
</comment>
<dbReference type="InterPro" id="IPR017972">
    <property type="entry name" value="Cyt_P450_CS"/>
</dbReference>
<evidence type="ECO:0000256" key="8">
    <source>
        <dbReference type="ARBA" id="ARBA00022848"/>
    </source>
</evidence>
<evidence type="ECO:0000256" key="3">
    <source>
        <dbReference type="ARBA" id="ARBA00004406"/>
    </source>
</evidence>
<evidence type="ECO:0000256" key="4">
    <source>
        <dbReference type="ARBA" id="ARBA00010617"/>
    </source>
</evidence>
<evidence type="ECO:0000256" key="6">
    <source>
        <dbReference type="ARBA" id="ARBA00022723"/>
    </source>
</evidence>
<evidence type="ECO:0000313" key="15">
    <source>
        <dbReference type="EMBL" id="CAC5391804.1"/>
    </source>
</evidence>
<evidence type="ECO:0000256" key="10">
    <source>
        <dbReference type="ARBA" id="ARBA00023004"/>
    </source>
</evidence>
<dbReference type="PANTHER" id="PTHR24300">
    <property type="entry name" value="CYTOCHROME P450 508A4-RELATED"/>
    <property type="match status" value="1"/>
</dbReference>
<keyword evidence="7" id="KW-0256">Endoplasmic reticulum</keyword>